<dbReference type="EMBL" id="MU854420">
    <property type="protein sequence ID" value="KAK4038732.1"/>
    <property type="molecule type" value="Genomic_DNA"/>
</dbReference>
<feature type="chain" id="PRO_5042875354" description="AA1-like domain-containing protein" evidence="1">
    <location>
        <begin position="19"/>
        <end position="174"/>
    </location>
</feature>
<organism evidence="2 3">
    <name type="scientific">Parachaetomium inaequale</name>
    <dbReference type="NCBI Taxonomy" id="2588326"/>
    <lineage>
        <taxon>Eukaryota</taxon>
        <taxon>Fungi</taxon>
        <taxon>Dikarya</taxon>
        <taxon>Ascomycota</taxon>
        <taxon>Pezizomycotina</taxon>
        <taxon>Sordariomycetes</taxon>
        <taxon>Sordariomycetidae</taxon>
        <taxon>Sordariales</taxon>
        <taxon>Chaetomiaceae</taxon>
        <taxon>Parachaetomium</taxon>
    </lineage>
</organism>
<reference evidence="3" key="1">
    <citation type="journal article" date="2023" name="Mol. Phylogenet. Evol.">
        <title>Genome-scale phylogeny and comparative genomics of the fungal order Sordariales.</title>
        <authorList>
            <person name="Hensen N."/>
            <person name="Bonometti L."/>
            <person name="Westerberg I."/>
            <person name="Brannstrom I.O."/>
            <person name="Guillou S."/>
            <person name="Cros-Aarteil S."/>
            <person name="Calhoun S."/>
            <person name="Haridas S."/>
            <person name="Kuo A."/>
            <person name="Mondo S."/>
            <person name="Pangilinan J."/>
            <person name="Riley R."/>
            <person name="LaButti K."/>
            <person name="Andreopoulos B."/>
            <person name="Lipzen A."/>
            <person name="Chen C."/>
            <person name="Yan M."/>
            <person name="Daum C."/>
            <person name="Ng V."/>
            <person name="Clum A."/>
            <person name="Steindorff A."/>
            <person name="Ohm R.A."/>
            <person name="Martin F."/>
            <person name="Silar P."/>
            <person name="Natvig D.O."/>
            <person name="Lalanne C."/>
            <person name="Gautier V."/>
            <person name="Ament-Velasquez S.L."/>
            <person name="Kruys A."/>
            <person name="Hutchinson M.I."/>
            <person name="Powell A.J."/>
            <person name="Barry K."/>
            <person name="Miller A.N."/>
            <person name="Grigoriev I.V."/>
            <person name="Debuchy R."/>
            <person name="Gladieux P."/>
            <person name="Hiltunen Thoren M."/>
            <person name="Johannesson H."/>
        </authorList>
    </citation>
    <scope>NUCLEOTIDE SEQUENCE [LARGE SCALE GENOMIC DNA]</scope>
    <source>
        <strain evidence="3">CBS 284.82</strain>
    </source>
</reference>
<comment type="caution">
    <text evidence="2">The sequence shown here is derived from an EMBL/GenBank/DDBJ whole genome shotgun (WGS) entry which is preliminary data.</text>
</comment>
<feature type="signal peptide" evidence="1">
    <location>
        <begin position="1"/>
        <end position="18"/>
    </location>
</feature>
<evidence type="ECO:0000313" key="3">
    <source>
        <dbReference type="Proteomes" id="UP001303115"/>
    </source>
</evidence>
<accession>A0AAN6PD44</accession>
<keyword evidence="1" id="KW-0732">Signal</keyword>
<sequence length="174" mass="18696">MMLHFILVLAAAAQLAVALPAYKVPLALSRVAAFCVYPEEFVVKNFQIWTPATGNNRSAVINFDYTDDSVMPAIETKCHFNETSANVGAEGLAPRYACDNSLVEFIWQNGTLTLIERACPLETENRPFEAAGVVTPKLACFTSQRNSTVGAGSACSSTPKVMSAGFTSLQPSPK</sequence>
<evidence type="ECO:0000313" key="2">
    <source>
        <dbReference type="EMBL" id="KAK4038732.1"/>
    </source>
</evidence>
<evidence type="ECO:0000256" key="1">
    <source>
        <dbReference type="SAM" id="SignalP"/>
    </source>
</evidence>
<evidence type="ECO:0008006" key="4">
    <source>
        <dbReference type="Google" id="ProtNLM"/>
    </source>
</evidence>
<gene>
    <name evidence="2" type="ORF">C8A01DRAFT_37297</name>
</gene>
<dbReference type="AlphaFoldDB" id="A0AAN6PD44"/>
<protein>
    <recommendedName>
        <fullName evidence="4">AA1-like domain-containing protein</fullName>
    </recommendedName>
</protein>
<name>A0AAN6PD44_9PEZI</name>
<proteinExistence type="predicted"/>
<keyword evidence="3" id="KW-1185">Reference proteome</keyword>
<dbReference type="Proteomes" id="UP001303115">
    <property type="component" value="Unassembled WGS sequence"/>
</dbReference>